<evidence type="ECO:0000256" key="8">
    <source>
        <dbReference type="SAM" id="MobiDB-lite"/>
    </source>
</evidence>
<dbReference type="OrthoDB" id="2586575at2759"/>
<keyword evidence="12" id="KW-1185">Reference proteome</keyword>
<dbReference type="InterPro" id="IPR046936">
    <property type="entry name" value="BIM1-like"/>
</dbReference>
<feature type="region of interest" description="Disordered" evidence="8">
    <location>
        <begin position="225"/>
        <end position="254"/>
    </location>
</feature>
<dbReference type="PANTHER" id="PTHR34992:SF5">
    <property type="entry name" value="ANCHORED PROTEIN, PUTATIVE (AFU_ORTHOLOGUE AFUA_6G02800)-RELATED"/>
    <property type="match status" value="1"/>
</dbReference>
<dbReference type="Pfam" id="PF20238">
    <property type="entry name" value="BIM1-like_dom"/>
    <property type="match status" value="1"/>
</dbReference>
<dbReference type="Proteomes" id="UP000053611">
    <property type="component" value="Unassembled WGS sequence"/>
</dbReference>
<dbReference type="GO" id="GO:0098552">
    <property type="term" value="C:side of membrane"/>
    <property type="evidence" value="ECO:0007669"/>
    <property type="project" value="UniProtKB-KW"/>
</dbReference>
<dbReference type="RefSeq" id="XP_018282233.1">
    <property type="nucleotide sequence ID" value="XM_018421961.1"/>
</dbReference>
<keyword evidence="5 9" id="KW-0472">Membrane</keyword>
<organism evidence="11 12">
    <name type="scientific">Cutaneotrichosporon oleaginosum</name>
    <dbReference type="NCBI Taxonomy" id="879819"/>
    <lineage>
        <taxon>Eukaryota</taxon>
        <taxon>Fungi</taxon>
        <taxon>Dikarya</taxon>
        <taxon>Basidiomycota</taxon>
        <taxon>Agaricomycotina</taxon>
        <taxon>Tremellomycetes</taxon>
        <taxon>Trichosporonales</taxon>
        <taxon>Trichosporonaceae</taxon>
        <taxon>Cutaneotrichosporon</taxon>
    </lineage>
</organism>
<keyword evidence="2" id="KW-1003">Cell membrane</keyword>
<feature type="domain" description="Copper acquisition factor BIM1-like" evidence="10">
    <location>
        <begin position="28"/>
        <end position="162"/>
    </location>
</feature>
<dbReference type="AlphaFoldDB" id="A0A0J0XXE3"/>
<evidence type="ECO:0000256" key="2">
    <source>
        <dbReference type="ARBA" id="ARBA00022475"/>
    </source>
</evidence>
<dbReference type="STRING" id="879819.A0A0J0XXE3"/>
<dbReference type="InterPro" id="IPR046530">
    <property type="entry name" value="BIM1-like_dom"/>
</dbReference>
<dbReference type="GeneID" id="28982564"/>
<evidence type="ECO:0000256" key="3">
    <source>
        <dbReference type="ARBA" id="ARBA00022622"/>
    </source>
</evidence>
<accession>A0A0J0XXE3</accession>
<reference evidence="11 12" key="1">
    <citation type="submission" date="2015-03" db="EMBL/GenBank/DDBJ databases">
        <title>Genomics and transcriptomics of the oil-accumulating basidiomycete yeast T. oleaginosus allow insights into substrate utilization and the diverse evolutionary trajectories of mating systems in fungi.</title>
        <authorList>
            <consortium name="DOE Joint Genome Institute"/>
            <person name="Kourist R."/>
            <person name="Kracht O."/>
            <person name="Bracharz F."/>
            <person name="Lipzen A."/>
            <person name="Nolan M."/>
            <person name="Ohm R."/>
            <person name="Grigoriev I."/>
            <person name="Sun S."/>
            <person name="Heitman J."/>
            <person name="Bruck T."/>
            <person name="Nowrousian M."/>
        </authorList>
    </citation>
    <scope>NUCLEOTIDE SEQUENCE [LARGE SCALE GENOMIC DNA]</scope>
    <source>
        <strain evidence="11 12">IBC0246</strain>
    </source>
</reference>
<dbReference type="GO" id="GO:0005886">
    <property type="term" value="C:plasma membrane"/>
    <property type="evidence" value="ECO:0007669"/>
    <property type="project" value="UniProtKB-SubCell"/>
</dbReference>
<proteinExistence type="predicted"/>
<keyword evidence="9" id="KW-1133">Transmembrane helix</keyword>
<keyword evidence="3" id="KW-0336">GPI-anchor</keyword>
<feature type="transmembrane region" description="Helical" evidence="9">
    <location>
        <begin position="187"/>
        <end position="216"/>
    </location>
</feature>
<evidence type="ECO:0000256" key="7">
    <source>
        <dbReference type="ARBA" id="ARBA00023288"/>
    </source>
</evidence>
<comment type="subcellular location">
    <subcellularLocation>
        <location evidence="1">Cell membrane</location>
        <topology evidence="1">Lipid-anchor</topology>
        <topology evidence="1">GPI-anchor</topology>
    </subcellularLocation>
</comment>
<keyword evidence="9" id="KW-0812">Transmembrane</keyword>
<evidence type="ECO:0000256" key="5">
    <source>
        <dbReference type="ARBA" id="ARBA00023136"/>
    </source>
</evidence>
<evidence type="ECO:0000256" key="9">
    <source>
        <dbReference type="SAM" id="Phobius"/>
    </source>
</evidence>
<keyword evidence="6" id="KW-0325">Glycoprotein</keyword>
<protein>
    <recommendedName>
        <fullName evidence="10">Copper acquisition factor BIM1-like domain-containing protein</fullName>
    </recommendedName>
</protein>
<evidence type="ECO:0000259" key="10">
    <source>
        <dbReference type="Pfam" id="PF20238"/>
    </source>
</evidence>
<evidence type="ECO:0000256" key="6">
    <source>
        <dbReference type="ARBA" id="ARBA00023180"/>
    </source>
</evidence>
<sequence>MLAPLFLALSVAANPVARQNAATSPIAGFVVPPPRGWNYEQASVGPCGGFAPTNNHTYWGMRADFLLTVANDISDVRLSFSKSGDMSDSVLFGRIAKATAGQICLDDPVDFAALGLTRSDEITVQLAYHDDVTGSEMYNCADIALTSDHADREWNIQCRNTSYIHVEQGESGSGSGSVSKQKVSPLAAGWIGACVTLAVVGLLALALKFGGCLFFNRSSYNRAKRRSQSRQFDDNSSDISLNTRPSMQKQPVGI</sequence>
<keyword evidence="7" id="KW-0449">Lipoprotein</keyword>
<evidence type="ECO:0000256" key="1">
    <source>
        <dbReference type="ARBA" id="ARBA00004609"/>
    </source>
</evidence>
<keyword evidence="4" id="KW-0732">Signal</keyword>
<gene>
    <name evidence="11" type="ORF">CC85DRAFT_282372</name>
</gene>
<evidence type="ECO:0000313" key="12">
    <source>
        <dbReference type="Proteomes" id="UP000053611"/>
    </source>
</evidence>
<evidence type="ECO:0000313" key="11">
    <source>
        <dbReference type="EMBL" id="KLT45742.1"/>
    </source>
</evidence>
<dbReference type="PANTHER" id="PTHR34992">
    <property type="entry name" value="HYPHAL ANASTAMOSIS-7 PROTEIN"/>
    <property type="match status" value="1"/>
</dbReference>
<dbReference type="EMBL" id="KQ087180">
    <property type="protein sequence ID" value="KLT45742.1"/>
    <property type="molecule type" value="Genomic_DNA"/>
</dbReference>
<evidence type="ECO:0000256" key="4">
    <source>
        <dbReference type="ARBA" id="ARBA00022729"/>
    </source>
</evidence>
<name>A0A0J0XXE3_9TREE</name>
<feature type="compositionally biased region" description="Polar residues" evidence="8">
    <location>
        <begin position="237"/>
        <end position="254"/>
    </location>
</feature>